<dbReference type="KEGG" id="agb:108909595"/>
<evidence type="ECO:0000313" key="3">
    <source>
        <dbReference type="EMBL" id="JAB64873.1"/>
    </source>
</evidence>
<evidence type="ECO:0000256" key="2">
    <source>
        <dbReference type="SAM" id="SignalP"/>
    </source>
</evidence>
<proteinExistence type="predicted"/>
<feature type="chain" id="PRO_5004734624" description="Protein TsetseEP domain-containing protein" evidence="2">
    <location>
        <begin position="22"/>
        <end position="235"/>
    </location>
</feature>
<dbReference type="EMBL" id="GALX01003593">
    <property type="protein sequence ID" value="JAB64873.1"/>
    <property type="molecule type" value="Transcribed_RNA"/>
</dbReference>
<accession>V5GX40</accession>
<dbReference type="RefSeq" id="XP_018569493.1">
    <property type="nucleotide sequence ID" value="XM_018713977.1"/>
</dbReference>
<dbReference type="AlphaFoldDB" id="V5GX40"/>
<evidence type="ECO:0008006" key="4">
    <source>
        <dbReference type="Google" id="ProtNLM"/>
    </source>
</evidence>
<evidence type="ECO:0000256" key="1">
    <source>
        <dbReference type="SAM" id="Coils"/>
    </source>
</evidence>
<reference evidence="3" key="1">
    <citation type="submission" date="2013-07" db="EMBL/GenBank/DDBJ databases">
        <title>Midgut Transcriptome Profiling of Anoplphora glabripennis, a Lignocellulose Degrading, Wood-Boring Cerambycid.</title>
        <authorList>
            <person name="Scully E.D."/>
            <person name="Hoover K."/>
            <person name="Carlson J.E."/>
            <person name="Tien M."/>
            <person name="Geib S.M."/>
        </authorList>
    </citation>
    <scope>NUCLEOTIDE SEQUENCE</scope>
</reference>
<sequence>MKLTTFLIPLLCLECALLVSSQTLSELVYELITTNENEKTASVKKLSEQYDQTKTEINNLLNRITIPYMNVMYEDLENYIEKLKTDTTSAGYDPTDCLTATKEHLESNSITKILDKALVEMSTVYEEIASNIHFTGTYNLQVIANEVNTIATDFSICVSSEYPEYCNKTLSTKVIAKQDQIPVLFNKEVERTSVALTQLVVEYENRIQDYQQEAVAVTKPYLALLESCISVVLTK</sequence>
<protein>
    <recommendedName>
        <fullName evidence="4">Protein TsetseEP domain-containing protein</fullName>
    </recommendedName>
</protein>
<feature type="signal peptide" evidence="2">
    <location>
        <begin position="1"/>
        <end position="21"/>
    </location>
</feature>
<keyword evidence="2" id="KW-0732">Signal</keyword>
<feature type="coiled-coil region" evidence="1">
    <location>
        <begin position="186"/>
        <end position="213"/>
    </location>
</feature>
<dbReference type="GeneID" id="108909595"/>
<keyword evidence="1" id="KW-0175">Coiled coil</keyword>
<dbReference type="OrthoDB" id="6773842at2759"/>
<name>V5GX40_ANOGL</name>
<organism evidence="3">
    <name type="scientific">Anoplophora glabripennis</name>
    <name type="common">Asian longhorn beetle</name>
    <name type="synonym">Anoplophora nobilis</name>
    <dbReference type="NCBI Taxonomy" id="217634"/>
    <lineage>
        <taxon>Eukaryota</taxon>
        <taxon>Metazoa</taxon>
        <taxon>Ecdysozoa</taxon>
        <taxon>Arthropoda</taxon>
        <taxon>Hexapoda</taxon>
        <taxon>Insecta</taxon>
        <taxon>Pterygota</taxon>
        <taxon>Neoptera</taxon>
        <taxon>Endopterygota</taxon>
        <taxon>Coleoptera</taxon>
        <taxon>Polyphaga</taxon>
        <taxon>Cucujiformia</taxon>
        <taxon>Chrysomeloidea</taxon>
        <taxon>Cerambycidae</taxon>
        <taxon>Lamiinae</taxon>
        <taxon>Lamiini</taxon>
        <taxon>Anoplophora</taxon>
    </lineage>
</organism>